<keyword evidence="2" id="KW-0676">Redox-active center</keyword>
<dbReference type="InterPro" id="IPR013766">
    <property type="entry name" value="Thioredoxin_domain"/>
</dbReference>
<comment type="similarity">
    <text evidence="1">Belongs to the thioredoxin family.</text>
</comment>
<proteinExistence type="inferred from homology"/>
<evidence type="ECO:0000313" key="4">
    <source>
        <dbReference type="EMBL" id="HIT50154.1"/>
    </source>
</evidence>
<reference evidence="4" key="1">
    <citation type="submission" date="2020-10" db="EMBL/GenBank/DDBJ databases">
        <authorList>
            <person name="Gilroy R."/>
        </authorList>
    </citation>
    <scope>NUCLEOTIDE SEQUENCE</scope>
    <source>
        <strain evidence="4">ChiW17-6978</strain>
    </source>
</reference>
<dbReference type="AlphaFoldDB" id="A0A9D1GQV7"/>
<dbReference type="CDD" id="cd02947">
    <property type="entry name" value="TRX_family"/>
    <property type="match status" value="1"/>
</dbReference>
<protein>
    <submittedName>
        <fullName evidence="4">Thioredoxin family protein</fullName>
    </submittedName>
</protein>
<dbReference type="InterPro" id="IPR036249">
    <property type="entry name" value="Thioredoxin-like_sf"/>
</dbReference>
<dbReference type="GO" id="GO:0005737">
    <property type="term" value="C:cytoplasm"/>
    <property type="evidence" value="ECO:0007669"/>
    <property type="project" value="TreeGrafter"/>
</dbReference>
<reference evidence="4" key="2">
    <citation type="journal article" date="2021" name="PeerJ">
        <title>Extensive microbial diversity within the chicken gut microbiome revealed by metagenomics and culture.</title>
        <authorList>
            <person name="Gilroy R."/>
            <person name="Ravi A."/>
            <person name="Getino M."/>
            <person name="Pursley I."/>
            <person name="Horton D.L."/>
            <person name="Alikhan N.F."/>
            <person name="Baker D."/>
            <person name="Gharbi K."/>
            <person name="Hall N."/>
            <person name="Watson M."/>
            <person name="Adriaenssens E.M."/>
            <person name="Foster-Nyarko E."/>
            <person name="Jarju S."/>
            <person name="Secka A."/>
            <person name="Antonio M."/>
            <person name="Oren A."/>
            <person name="Chaudhuri R.R."/>
            <person name="La Ragione R."/>
            <person name="Hildebrand F."/>
            <person name="Pallen M.J."/>
        </authorList>
    </citation>
    <scope>NUCLEOTIDE SEQUENCE</scope>
    <source>
        <strain evidence="4">ChiW17-6978</strain>
    </source>
</reference>
<evidence type="ECO:0000256" key="2">
    <source>
        <dbReference type="ARBA" id="ARBA00023284"/>
    </source>
</evidence>
<comment type="caution">
    <text evidence="4">The sequence shown here is derived from an EMBL/GenBank/DDBJ whole genome shotgun (WGS) entry which is preliminary data.</text>
</comment>
<evidence type="ECO:0000256" key="1">
    <source>
        <dbReference type="ARBA" id="ARBA00008987"/>
    </source>
</evidence>
<dbReference type="Gene3D" id="3.40.30.10">
    <property type="entry name" value="Glutaredoxin"/>
    <property type="match status" value="1"/>
</dbReference>
<feature type="domain" description="Thioredoxin" evidence="3">
    <location>
        <begin position="16"/>
        <end position="96"/>
    </location>
</feature>
<dbReference type="Proteomes" id="UP000886758">
    <property type="component" value="Unassembled WGS sequence"/>
</dbReference>
<accession>A0A9D1GQV7</accession>
<dbReference type="EMBL" id="DVLF01000118">
    <property type="protein sequence ID" value="HIT50154.1"/>
    <property type="molecule type" value="Genomic_DNA"/>
</dbReference>
<sequence>MIYEYNGTGCLLEDGLYYFYASWSSKCNTLKERLQRLSSSMPDLRIYRVNTTHYQTLKKNLSIQRIPTYLWVNDAHIVSKMEGNVDFYSLKKWIEKMRE</sequence>
<dbReference type="SUPFAM" id="SSF52833">
    <property type="entry name" value="Thioredoxin-like"/>
    <property type="match status" value="1"/>
</dbReference>
<gene>
    <name evidence="4" type="ORF">IAD46_03915</name>
</gene>
<dbReference type="PANTHER" id="PTHR45663">
    <property type="entry name" value="GEO12009P1"/>
    <property type="match status" value="1"/>
</dbReference>
<dbReference type="PANTHER" id="PTHR45663:SF11">
    <property type="entry name" value="GEO12009P1"/>
    <property type="match status" value="1"/>
</dbReference>
<evidence type="ECO:0000313" key="5">
    <source>
        <dbReference type="Proteomes" id="UP000886758"/>
    </source>
</evidence>
<organism evidence="4 5">
    <name type="scientific">Candidatus Pelethenecus faecipullorum</name>
    <dbReference type="NCBI Taxonomy" id="2840900"/>
    <lineage>
        <taxon>Bacteria</taxon>
        <taxon>Bacillati</taxon>
        <taxon>Mycoplasmatota</taxon>
        <taxon>Mollicutes</taxon>
        <taxon>Candidatus Pelethenecus</taxon>
    </lineage>
</organism>
<evidence type="ECO:0000259" key="3">
    <source>
        <dbReference type="Pfam" id="PF00085"/>
    </source>
</evidence>
<name>A0A9D1GQV7_9MOLU</name>
<dbReference type="GO" id="GO:0015035">
    <property type="term" value="F:protein-disulfide reductase activity"/>
    <property type="evidence" value="ECO:0007669"/>
    <property type="project" value="TreeGrafter"/>
</dbReference>
<dbReference type="Pfam" id="PF00085">
    <property type="entry name" value="Thioredoxin"/>
    <property type="match status" value="1"/>
</dbReference>